<evidence type="ECO:0000313" key="7">
    <source>
        <dbReference type="Proteomes" id="UP000256838"/>
    </source>
</evidence>
<dbReference type="Gene3D" id="3.40.50.150">
    <property type="entry name" value="Vaccinia Virus protein VP39"/>
    <property type="match status" value="1"/>
</dbReference>
<dbReference type="AlphaFoldDB" id="A0A3D8K0A8"/>
<dbReference type="SUPFAM" id="SSF53335">
    <property type="entry name" value="S-adenosyl-L-methionine-dependent methyltransferases"/>
    <property type="match status" value="1"/>
</dbReference>
<name>A0A3D8K0A8_9BURK</name>
<comment type="catalytic activity">
    <reaction evidence="5">
        <text>a 2'-deoxyadenosine in DNA + S-adenosyl-L-methionine = an N(6)-methyl-2'-deoxyadenosine in DNA + S-adenosyl-L-homocysteine + H(+)</text>
        <dbReference type="Rhea" id="RHEA:15197"/>
        <dbReference type="Rhea" id="RHEA-COMP:12418"/>
        <dbReference type="Rhea" id="RHEA-COMP:12419"/>
        <dbReference type="ChEBI" id="CHEBI:15378"/>
        <dbReference type="ChEBI" id="CHEBI:57856"/>
        <dbReference type="ChEBI" id="CHEBI:59789"/>
        <dbReference type="ChEBI" id="CHEBI:90615"/>
        <dbReference type="ChEBI" id="CHEBI:90616"/>
        <dbReference type="EC" id="2.1.1.72"/>
    </reaction>
</comment>
<gene>
    <name evidence="6" type="ORF">DWV00_13280</name>
</gene>
<dbReference type="InterPro" id="IPR029063">
    <property type="entry name" value="SAM-dependent_MTases_sf"/>
</dbReference>
<accession>A0A3D8K0A8</accession>
<evidence type="ECO:0000256" key="1">
    <source>
        <dbReference type="ARBA" id="ARBA00011900"/>
    </source>
</evidence>
<evidence type="ECO:0000313" key="6">
    <source>
        <dbReference type="EMBL" id="RDU98285.1"/>
    </source>
</evidence>
<proteinExistence type="predicted"/>
<keyword evidence="3" id="KW-0808">Transferase</keyword>
<dbReference type="Proteomes" id="UP000256838">
    <property type="component" value="Unassembled WGS sequence"/>
</dbReference>
<evidence type="ECO:0000256" key="5">
    <source>
        <dbReference type="ARBA" id="ARBA00047942"/>
    </source>
</evidence>
<dbReference type="InterPro" id="IPR012327">
    <property type="entry name" value="MeTrfase_D12"/>
</dbReference>
<reference evidence="6 7" key="1">
    <citation type="submission" date="2018-08" db="EMBL/GenBank/DDBJ databases">
        <title>Paraburkholderia sp. DHOM06 isolated from forest soil.</title>
        <authorList>
            <person name="Gao Z.-H."/>
            <person name="Qiu L.-H."/>
        </authorList>
    </citation>
    <scope>NUCLEOTIDE SEQUENCE [LARGE SCALE GENOMIC DNA]</scope>
    <source>
        <strain evidence="6 7">DHOM06</strain>
    </source>
</reference>
<evidence type="ECO:0000256" key="3">
    <source>
        <dbReference type="ARBA" id="ARBA00022679"/>
    </source>
</evidence>
<dbReference type="GO" id="GO:0009007">
    <property type="term" value="F:site-specific DNA-methyltransferase (adenine-specific) activity"/>
    <property type="evidence" value="ECO:0007669"/>
    <property type="project" value="UniProtKB-EC"/>
</dbReference>
<evidence type="ECO:0000256" key="4">
    <source>
        <dbReference type="ARBA" id="ARBA00022691"/>
    </source>
</evidence>
<dbReference type="PANTHER" id="PTHR30481">
    <property type="entry name" value="DNA ADENINE METHYLASE"/>
    <property type="match status" value="1"/>
</dbReference>
<dbReference type="RefSeq" id="WP_115534043.1">
    <property type="nucleotide sequence ID" value="NZ_QRGA01000007.1"/>
</dbReference>
<dbReference type="GO" id="GO:0009307">
    <property type="term" value="P:DNA restriction-modification system"/>
    <property type="evidence" value="ECO:0007669"/>
    <property type="project" value="InterPro"/>
</dbReference>
<dbReference type="PROSITE" id="PS00092">
    <property type="entry name" value="N6_MTASE"/>
    <property type="match status" value="1"/>
</dbReference>
<dbReference type="GO" id="GO:0043565">
    <property type="term" value="F:sequence-specific DNA binding"/>
    <property type="evidence" value="ECO:0007669"/>
    <property type="project" value="TreeGrafter"/>
</dbReference>
<dbReference type="InterPro" id="IPR002052">
    <property type="entry name" value="DNA_methylase_N6_adenine_CS"/>
</dbReference>
<sequence length="225" mass="26420">MRYPGGKGKCYQRLINLMPPHRVYIESHLGGGAVMRHKRPADRSIGIDIDARVINDWRKQAVPHCDLVHSDAVRFLADYDYCGDELIYSDPPYVASTRRRTRVYRHEYSTEDHVRLLQTLGQVPCKVLLSGYDSELYARLLPAWRKVSFSAKTHTGMREECVWMNFEPPAYLHDATYLGRTFRERETIKRRHSRLMARFEQMDPIERNDLLRMLNDQFGFVPCTL</sequence>
<evidence type="ECO:0000256" key="2">
    <source>
        <dbReference type="ARBA" id="ARBA00022603"/>
    </source>
</evidence>
<organism evidence="6 7">
    <name type="scientific">Trinickia dinghuensis</name>
    <dbReference type="NCBI Taxonomy" id="2291023"/>
    <lineage>
        <taxon>Bacteria</taxon>
        <taxon>Pseudomonadati</taxon>
        <taxon>Pseudomonadota</taxon>
        <taxon>Betaproteobacteria</taxon>
        <taxon>Burkholderiales</taxon>
        <taxon>Burkholderiaceae</taxon>
        <taxon>Trinickia</taxon>
    </lineage>
</organism>
<keyword evidence="7" id="KW-1185">Reference proteome</keyword>
<keyword evidence="2 6" id="KW-0489">Methyltransferase</keyword>
<dbReference type="GO" id="GO:1904047">
    <property type="term" value="F:S-adenosyl-L-methionine binding"/>
    <property type="evidence" value="ECO:0007669"/>
    <property type="project" value="TreeGrafter"/>
</dbReference>
<dbReference type="EMBL" id="QRGA01000007">
    <property type="protein sequence ID" value="RDU98285.1"/>
    <property type="molecule type" value="Genomic_DNA"/>
</dbReference>
<dbReference type="GO" id="GO:0006298">
    <property type="term" value="P:mismatch repair"/>
    <property type="evidence" value="ECO:0007669"/>
    <property type="project" value="TreeGrafter"/>
</dbReference>
<dbReference type="PANTHER" id="PTHR30481:SF4">
    <property type="entry name" value="SITE-SPECIFIC DNA-METHYLTRANSFERASE (ADENINE-SPECIFIC)"/>
    <property type="match status" value="1"/>
</dbReference>
<dbReference type="GO" id="GO:0032259">
    <property type="term" value="P:methylation"/>
    <property type="evidence" value="ECO:0007669"/>
    <property type="project" value="UniProtKB-KW"/>
</dbReference>
<keyword evidence="4" id="KW-0949">S-adenosyl-L-methionine</keyword>
<dbReference type="OrthoDB" id="9805629at2"/>
<protein>
    <recommendedName>
        <fullName evidence="1">site-specific DNA-methyltransferase (adenine-specific)</fullName>
        <ecNumber evidence="1">2.1.1.72</ecNumber>
    </recommendedName>
</protein>
<comment type="caution">
    <text evidence="6">The sequence shown here is derived from an EMBL/GenBank/DDBJ whole genome shotgun (WGS) entry which is preliminary data.</text>
</comment>
<dbReference type="EC" id="2.1.1.72" evidence="1"/>